<feature type="transmembrane region" description="Helical" evidence="7">
    <location>
        <begin position="214"/>
        <end position="232"/>
    </location>
</feature>
<dbReference type="AlphaFoldDB" id="A0A397C948"/>
<gene>
    <name evidence="11" type="ORF">DYB26_001201</name>
    <name evidence="10" type="ORF">DYB38_002275</name>
</gene>
<keyword evidence="2 7" id="KW-0812">Transmembrane</keyword>
<dbReference type="Proteomes" id="UP000265716">
    <property type="component" value="Unassembled WGS sequence"/>
</dbReference>
<dbReference type="EMBL" id="QUTC01009852">
    <property type="protein sequence ID" value="RHY40999.1"/>
    <property type="molecule type" value="Genomic_DNA"/>
</dbReference>
<feature type="transmembrane region" description="Helical" evidence="7">
    <location>
        <begin position="424"/>
        <end position="445"/>
    </location>
</feature>
<dbReference type="GO" id="GO:0005794">
    <property type="term" value="C:Golgi apparatus"/>
    <property type="evidence" value="ECO:0007669"/>
    <property type="project" value="TreeGrafter"/>
</dbReference>
<feature type="transmembrane region" description="Helical" evidence="7">
    <location>
        <begin position="393"/>
        <end position="412"/>
    </location>
</feature>
<evidence type="ECO:0000256" key="8">
    <source>
        <dbReference type="SAM" id="SignalP"/>
    </source>
</evidence>
<evidence type="ECO:0000313" key="11">
    <source>
        <dbReference type="EMBL" id="RHZ40797.1"/>
    </source>
</evidence>
<evidence type="ECO:0000256" key="3">
    <source>
        <dbReference type="ARBA" id="ARBA00022729"/>
    </source>
</evidence>
<evidence type="ECO:0000256" key="4">
    <source>
        <dbReference type="ARBA" id="ARBA00022989"/>
    </source>
</evidence>
<evidence type="ECO:0000256" key="2">
    <source>
        <dbReference type="ARBA" id="ARBA00022692"/>
    </source>
</evidence>
<feature type="domain" description="GOST seven transmembrane" evidence="9">
    <location>
        <begin position="245"/>
        <end position="451"/>
    </location>
</feature>
<evidence type="ECO:0000313" key="13">
    <source>
        <dbReference type="Proteomes" id="UP000286510"/>
    </source>
</evidence>
<keyword evidence="4 7" id="KW-1133">Transmembrane helix</keyword>
<feature type="transmembrane region" description="Helical" evidence="7">
    <location>
        <begin position="244"/>
        <end position="263"/>
    </location>
</feature>
<dbReference type="Pfam" id="PF06814">
    <property type="entry name" value="GOST_TM"/>
    <property type="match status" value="1"/>
</dbReference>
<keyword evidence="5 7" id="KW-0472">Membrane</keyword>
<keyword evidence="3 8" id="KW-0732">Signal</keyword>
<evidence type="ECO:0000256" key="1">
    <source>
        <dbReference type="ARBA" id="ARBA00004141"/>
    </source>
</evidence>
<dbReference type="EMBL" id="QUTF01006206">
    <property type="protein sequence ID" value="RHZ40797.1"/>
    <property type="molecule type" value="Genomic_DNA"/>
</dbReference>
<evidence type="ECO:0000313" key="10">
    <source>
        <dbReference type="EMBL" id="RHY40999.1"/>
    </source>
</evidence>
<evidence type="ECO:0000259" key="9">
    <source>
        <dbReference type="Pfam" id="PF06814"/>
    </source>
</evidence>
<name>A0A397C948_APHAT</name>
<comment type="caution">
    <text evidence="10">The sequence shown here is derived from an EMBL/GenBank/DDBJ whole genome shotgun (WGS) entry which is preliminary data.</text>
</comment>
<protein>
    <recommendedName>
        <fullName evidence="9">GOST seven transmembrane domain-containing protein</fullName>
    </recommendedName>
</protein>
<feature type="signal peptide" evidence="8">
    <location>
        <begin position="1"/>
        <end position="16"/>
    </location>
</feature>
<organism evidence="10 12">
    <name type="scientific">Aphanomyces astaci</name>
    <name type="common">Crayfish plague agent</name>
    <dbReference type="NCBI Taxonomy" id="112090"/>
    <lineage>
        <taxon>Eukaryota</taxon>
        <taxon>Sar</taxon>
        <taxon>Stramenopiles</taxon>
        <taxon>Oomycota</taxon>
        <taxon>Saprolegniomycetes</taxon>
        <taxon>Saprolegniales</taxon>
        <taxon>Verrucalvaceae</taxon>
        <taxon>Aphanomyces</taxon>
    </lineage>
</organism>
<dbReference type="VEuPathDB" id="FungiDB:H257_05333"/>
<dbReference type="InterPro" id="IPR009637">
    <property type="entry name" value="GPR107/GPR108-like"/>
</dbReference>
<evidence type="ECO:0000256" key="5">
    <source>
        <dbReference type="ARBA" id="ARBA00023136"/>
    </source>
</evidence>
<evidence type="ECO:0000313" key="12">
    <source>
        <dbReference type="Proteomes" id="UP000265716"/>
    </source>
</evidence>
<dbReference type="GO" id="GO:0016020">
    <property type="term" value="C:membrane"/>
    <property type="evidence" value="ECO:0007669"/>
    <property type="project" value="UniProtKB-SubCell"/>
</dbReference>
<accession>A0A397C948</accession>
<comment type="subcellular location">
    <subcellularLocation>
        <location evidence="1">Membrane</location>
        <topology evidence="1">Multi-pass membrane protein</topology>
    </subcellularLocation>
</comment>
<evidence type="ECO:0000256" key="6">
    <source>
        <dbReference type="SAM" id="MobiDB-lite"/>
    </source>
</evidence>
<feature type="transmembrane region" description="Helical" evidence="7">
    <location>
        <begin position="354"/>
        <end position="373"/>
    </location>
</feature>
<feature type="transmembrane region" description="Helical" evidence="7">
    <location>
        <begin position="175"/>
        <end position="202"/>
    </location>
</feature>
<feature type="chain" id="PRO_5036074398" description="GOST seven transmembrane domain-containing protein" evidence="8">
    <location>
        <begin position="17"/>
        <end position="506"/>
    </location>
</feature>
<dbReference type="PANTHER" id="PTHR21229:SF1">
    <property type="entry name" value="GH17801P"/>
    <property type="match status" value="1"/>
</dbReference>
<evidence type="ECO:0000256" key="7">
    <source>
        <dbReference type="SAM" id="Phobius"/>
    </source>
</evidence>
<reference evidence="12 13" key="1">
    <citation type="submission" date="2018-08" db="EMBL/GenBank/DDBJ databases">
        <title>Aphanomyces genome sequencing and annotation.</title>
        <authorList>
            <person name="Minardi D."/>
            <person name="Oidtmann B."/>
            <person name="Van Der Giezen M."/>
            <person name="Studholme D.J."/>
        </authorList>
    </citation>
    <scope>NUCLEOTIDE SEQUENCE [LARGE SCALE GENOMIC DNA]</scope>
    <source>
        <strain evidence="11 13">FDL457</strain>
        <strain evidence="10 12">SA</strain>
    </source>
</reference>
<dbReference type="InterPro" id="IPR053937">
    <property type="entry name" value="GOST_TM"/>
</dbReference>
<dbReference type="Proteomes" id="UP000286510">
    <property type="component" value="Unassembled WGS sequence"/>
</dbReference>
<sequence length="506" mass="55124">MARWSATLWLIAAVQASIHVVHGPTVGWKAMERMFASAPGGKHSIVRVDFNATPVDVTSIPSDMEFAVAVSIFDTAEGSAPPLEFCAEKYYHGDHAVGHVFTDATSQQVHGSEEFVVQHSSAHIVVVSTCVRPKFTFGDNSTVNLFPFQDLEGGVVYDIAAAISFENGYGYLPGLLWGLLPFSGLLLFGYVSVLTIFAGLYWCNRSTLLRLHTFILVVLVLMTGIPPLAYMYTPSSLHIYPSSLHIYLSSVVSCLVESLLWFITYVDLNSTGQAICCPYPPMVVASTALKVLSKLVARVLTMILCLGYGLARPHLTVPETILVTGLALCYVVSSGVLEIVHLSNQAKGTAEPPLVWEVLAVATDCCFAGWIFLSLTVTRKTLRATGQTAKLRMYNWLFGVLVGFVAIACGYANQVPSFTWEYMWMLWAGSRVLNYALVVVLSVIWRPMQTSSLVAYSLQVPSTDDETRLDKAPQGFEADQTPATAAQDKDDLDGHIGVQKDAVDAA</sequence>
<feature type="region of interest" description="Disordered" evidence="6">
    <location>
        <begin position="469"/>
        <end position="493"/>
    </location>
</feature>
<feature type="transmembrane region" description="Helical" evidence="7">
    <location>
        <begin position="321"/>
        <end position="342"/>
    </location>
</feature>
<proteinExistence type="predicted"/>
<dbReference type="PANTHER" id="PTHR21229">
    <property type="entry name" value="LUNG SEVEN TRANSMEMBRANE RECEPTOR"/>
    <property type="match status" value="1"/>
</dbReference>